<dbReference type="AlphaFoldDB" id="A0A848BU57"/>
<dbReference type="Gene3D" id="3.40.50.300">
    <property type="entry name" value="P-loop containing nucleotide triphosphate hydrolases"/>
    <property type="match status" value="1"/>
</dbReference>
<dbReference type="PANTHER" id="PTHR30448">
    <property type="entry name" value="RNASE ADAPTER PROTEIN RAPZ"/>
    <property type="match status" value="1"/>
</dbReference>
<accession>A0A848BU57</accession>
<gene>
    <name evidence="7" type="primary">rapZ</name>
    <name evidence="7" type="ORF">HF872_11550</name>
</gene>
<dbReference type="SUPFAM" id="SSF52540">
    <property type="entry name" value="P-loop containing nucleoside triphosphate hydrolases"/>
    <property type="match status" value="1"/>
</dbReference>
<keyword evidence="1 4" id="KW-0547">Nucleotide-binding</keyword>
<dbReference type="Proteomes" id="UP000591071">
    <property type="component" value="Unassembled WGS sequence"/>
</dbReference>
<proteinExistence type="inferred from homology"/>
<evidence type="ECO:0000259" key="5">
    <source>
        <dbReference type="Pfam" id="PF03668"/>
    </source>
</evidence>
<dbReference type="PIRSF" id="PIRSF005052">
    <property type="entry name" value="P-loopkin"/>
    <property type="match status" value="1"/>
</dbReference>
<reference evidence="7 8" key="1">
    <citation type="submission" date="2020-04" db="EMBL/GenBank/DDBJ databases">
        <authorList>
            <person name="Hitch T.C.A."/>
            <person name="Wylensek D."/>
            <person name="Clavel T."/>
        </authorList>
    </citation>
    <scope>NUCLEOTIDE SEQUENCE [LARGE SCALE GENOMIC DNA]</scope>
    <source>
        <strain evidence="7 8">Oil-RF-744-FAT-WT-6-1</strain>
    </source>
</reference>
<dbReference type="GO" id="GO:0005525">
    <property type="term" value="F:GTP binding"/>
    <property type="evidence" value="ECO:0007669"/>
    <property type="project" value="UniProtKB-UniRule"/>
</dbReference>
<feature type="domain" description="RapZ-like N-terminal" evidence="5">
    <location>
        <begin position="5"/>
        <end position="158"/>
    </location>
</feature>
<protein>
    <submittedName>
        <fullName evidence="7">RNase adapter RapZ</fullName>
    </submittedName>
</protein>
<dbReference type="RefSeq" id="WP_170088059.1">
    <property type="nucleotide sequence ID" value="NZ_JABAFG010000026.1"/>
</dbReference>
<evidence type="ECO:0000313" key="8">
    <source>
        <dbReference type="Proteomes" id="UP000591071"/>
    </source>
</evidence>
<dbReference type="InterPro" id="IPR053930">
    <property type="entry name" value="RapZ-like_N"/>
</dbReference>
<evidence type="ECO:0000313" key="7">
    <source>
        <dbReference type="EMBL" id="NME29242.1"/>
    </source>
</evidence>
<feature type="binding site" evidence="4">
    <location>
        <begin position="62"/>
        <end position="65"/>
    </location>
    <ligand>
        <name>GTP</name>
        <dbReference type="ChEBI" id="CHEBI:37565"/>
    </ligand>
</feature>
<name>A0A848BU57_9FIRM</name>
<dbReference type="InterPro" id="IPR053931">
    <property type="entry name" value="RapZ_C"/>
</dbReference>
<dbReference type="PANTHER" id="PTHR30448:SF0">
    <property type="entry name" value="RNASE ADAPTER PROTEIN RAPZ"/>
    <property type="match status" value="1"/>
</dbReference>
<dbReference type="InterPro" id="IPR027417">
    <property type="entry name" value="P-loop_NTPase"/>
</dbReference>
<feature type="domain" description="RapZ C-terminal" evidence="6">
    <location>
        <begin position="167"/>
        <end position="285"/>
    </location>
</feature>
<dbReference type="HAMAP" id="MF_00636">
    <property type="entry name" value="RapZ_like"/>
    <property type="match status" value="1"/>
</dbReference>
<keyword evidence="2 4" id="KW-0067">ATP-binding</keyword>
<evidence type="ECO:0000256" key="3">
    <source>
        <dbReference type="ARBA" id="ARBA00023134"/>
    </source>
</evidence>
<dbReference type="GO" id="GO:0005524">
    <property type="term" value="F:ATP binding"/>
    <property type="evidence" value="ECO:0007669"/>
    <property type="project" value="UniProtKB-UniRule"/>
</dbReference>
<comment type="caution">
    <text evidence="7">The sequence shown here is derived from an EMBL/GenBank/DDBJ whole genome shotgun (WGS) entry which is preliminary data.</text>
</comment>
<dbReference type="Pfam" id="PF03668">
    <property type="entry name" value="RapZ-like_N"/>
    <property type="match status" value="1"/>
</dbReference>
<evidence type="ECO:0000256" key="4">
    <source>
        <dbReference type="HAMAP-Rule" id="MF_00636"/>
    </source>
</evidence>
<sequence length="302" mass="34331">MDQFHLIIVTGMSGAGKSQAVKVLEDIGYFCIDNLPPVLIPKFAELCVKGGERVRHVALIADIRGGQFFDAMSQALQELRKQGVSYEIVFMEASDKVLINRYKETRRVHPLALHGRISQGIAEERKRLATLREQADFIIDTSSLKTSQLRDILRKRYALNTGRKGLNVTVVSFGFKHGMPIDADIVDDVRFLPNPYYVEEYRHKSGRVPVVRDYVQSFQVTQTFKEKWFDMIDFLLPNYEREGKSQLVIAVGCTGGMHRSVCMAEEMYRHLKETGVDVSIEHRDLAKNDVEEDAPGYEGEDA</sequence>
<dbReference type="InterPro" id="IPR005337">
    <property type="entry name" value="RapZ-like"/>
</dbReference>
<evidence type="ECO:0000256" key="1">
    <source>
        <dbReference type="ARBA" id="ARBA00022741"/>
    </source>
</evidence>
<organism evidence="7 8">
    <name type="scientific">Megasphaera hexanoica</name>
    <dbReference type="NCBI Taxonomy" id="1675036"/>
    <lineage>
        <taxon>Bacteria</taxon>
        <taxon>Bacillati</taxon>
        <taxon>Bacillota</taxon>
        <taxon>Negativicutes</taxon>
        <taxon>Veillonellales</taxon>
        <taxon>Veillonellaceae</taxon>
        <taxon>Megasphaera</taxon>
    </lineage>
</organism>
<feature type="binding site" evidence="4">
    <location>
        <begin position="11"/>
        <end position="18"/>
    </location>
    <ligand>
        <name>ATP</name>
        <dbReference type="ChEBI" id="CHEBI:30616"/>
    </ligand>
</feature>
<dbReference type="NCBIfam" id="NF003828">
    <property type="entry name" value="PRK05416.1"/>
    <property type="match status" value="1"/>
</dbReference>
<evidence type="ECO:0000256" key="2">
    <source>
        <dbReference type="ARBA" id="ARBA00022840"/>
    </source>
</evidence>
<keyword evidence="3 4" id="KW-0342">GTP-binding</keyword>
<dbReference type="EMBL" id="JABAFG010000026">
    <property type="protein sequence ID" value="NME29242.1"/>
    <property type="molecule type" value="Genomic_DNA"/>
</dbReference>
<dbReference type="Pfam" id="PF22740">
    <property type="entry name" value="PapZ_C"/>
    <property type="match status" value="1"/>
</dbReference>
<evidence type="ECO:0000259" key="6">
    <source>
        <dbReference type="Pfam" id="PF22740"/>
    </source>
</evidence>